<feature type="region of interest" description="Disordered" evidence="1">
    <location>
        <begin position="541"/>
        <end position="561"/>
    </location>
</feature>
<organism evidence="3 4">
    <name type="scientific">Urochloa decumbens</name>
    <dbReference type="NCBI Taxonomy" id="240449"/>
    <lineage>
        <taxon>Eukaryota</taxon>
        <taxon>Viridiplantae</taxon>
        <taxon>Streptophyta</taxon>
        <taxon>Embryophyta</taxon>
        <taxon>Tracheophyta</taxon>
        <taxon>Spermatophyta</taxon>
        <taxon>Magnoliopsida</taxon>
        <taxon>Liliopsida</taxon>
        <taxon>Poales</taxon>
        <taxon>Poaceae</taxon>
        <taxon>PACMAD clade</taxon>
        <taxon>Panicoideae</taxon>
        <taxon>Panicodae</taxon>
        <taxon>Paniceae</taxon>
        <taxon>Melinidinae</taxon>
        <taxon>Urochloa</taxon>
    </lineage>
</organism>
<keyword evidence="4" id="KW-1185">Reference proteome</keyword>
<evidence type="ECO:0000313" key="3">
    <source>
        <dbReference type="EMBL" id="CAL4983343.1"/>
    </source>
</evidence>
<dbReference type="InterPro" id="IPR002035">
    <property type="entry name" value="VWF_A"/>
</dbReference>
<feature type="compositionally biased region" description="Low complexity" evidence="1">
    <location>
        <begin position="546"/>
        <end position="561"/>
    </location>
</feature>
<dbReference type="PANTHER" id="PTHR10579:SF135">
    <property type="entry name" value="OS12G0203500 PROTEIN"/>
    <property type="match status" value="1"/>
</dbReference>
<sequence length="561" mass="61916">MNANTTSSKHPTRLSMAKAAVLLFKNHLGQGDRLAIVPFNTDVVDPTGLIEMNYNGKLLLHHRLMGLRAGGDERFLPALKFASDLLRGRKDEDAYRPGFIFFISDGEDRSVLDPQALQAAHVSADYPVHTMGLWNKCNPESMHHIAKQTGGIFHPVNEDPSNIARVVGNFLAGILSVAAVKTNIDVHVTWADDGDEDDVKITKIESGSYPSDILHGGKSGKIHAGVLYAGEEKKFVVHLNIPAMLIVGAPETTEQHVLALSGRYSKPTWSESMSMDTKKVGVTRFGRRGPVSPPPPTTTILLPPTTYIQLLIAEIVRIEVVHIVATVLDKHKDADHQNKVISMELETAWNRFKSSSDHGSKVLQELAAGSTEWQQYAKQVVEQHGDDVNAMQASLIWEKHFGMQYVHAWLASHQAQRATTTVAAGAVTASSWSQLKYMEQTLLEVDAMSSSSLVEKEMNPCNCKCVDLDRIDQRLEVWSRVKRDLPLLFQPSEDPDSHHLTVVFQEQSREAINRAMHHDMYLAMVHGSNLRRCYCAGGKQQHGHGSPSAAAPLLAPAKPSE</sequence>
<evidence type="ECO:0000256" key="1">
    <source>
        <dbReference type="SAM" id="MobiDB-lite"/>
    </source>
</evidence>
<dbReference type="Proteomes" id="UP001497457">
    <property type="component" value="Chromosome 22rd"/>
</dbReference>
<dbReference type="AlphaFoldDB" id="A0ABC9AUI4"/>
<gene>
    <name evidence="3" type="ORF">URODEC1_LOCUS57014</name>
</gene>
<reference evidence="4" key="1">
    <citation type="submission" date="2024-06" db="EMBL/GenBank/DDBJ databases">
        <authorList>
            <person name="Ryan C."/>
        </authorList>
    </citation>
    <scope>NUCLEOTIDE SEQUENCE [LARGE SCALE GENOMIC DNA]</scope>
</reference>
<proteinExistence type="predicted"/>
<evidence type="ECO:0000313" key="4">
    <source>
        <dbReference type="Proteomes" id="UP001497457"/>
    </source>
</evidence>
<dbReference type="EMBL" id="OZ075132">
    <property type="protein sequence ID" value="CAL4983343.1"/>
    <property type="molecule type" value="Genomic_DNA"/>
</dbReference>
<protein>
    <recommendedName>
        <fullName evidence="2">VWFA domain-containing protein</fullName>
    </recommendedName>
</protein>
<dbReference type="Gene3D" id="3.40.50.410">
    <property type="entry name" value="von Willebrand factor, type A domain"/>
    <property type="match status" value="1"/>
</dbReference>
<dbReference type="InterPro" id="IPR036465">
    <property type="entry name" value="vWFA_dom_sf"/>
</dbReference>
<accession>A0ABC9AUI4</accession>
<feature type="domain" description="VWFA" evidence="2">
    <location>
        <begin position="8"/>
        <end position="107"/>
    </location>
</feature>
<dbReference type="PANTHER" id="PTHR10579">
    <property type="entry name" value="CALCIUM-ACTIVATED CHLORIDE CHANNEL REGULATOR"/>
    <property type="match status" value="1"/>
</dbReference>
<reference evidence="3 4" key="2">
    <citation type="submission" date="2024-10" db="EMBL/GenBank/DDBJ databases">
        <authorList>
            <person name="Ryan C."/>
        </authorList>
    </citation>
    <scope>NUCLEOTIDE SEQUENCE [LARGE SCALE GENOMIC DNA]</scope>
</reference>
<evidence type="ECO:0000259" key="2">
    <source>
        <dbReference type="Pfam" id="PF13519"/>
    </source>
</evidence>
<dbReference type="Pfam" id="PF13519">
    <property type="entry name" value="VWA_2"/>
    <property type="match status" value="1"/>
</dbReference>
<name>A0ABC9AUI4_9POAL</name>
<dbReference type="InterPro" id="IPR051266">
    <property type="entry name" value="CLCR"/>
</dbReference>
<dbReference type="CDD" id="cd00198">
    <property type="entry name" value="vWFA"/>
    <property type="match status" value="1"/>
</dbReference>
<dbReference type="SUPFAM" id="SSF53300">
    <property type="entry name" value="vWA-like"/>
    <property type="match status" value="1"/>
</dbReference>